<name>L5K9W8_PTEAL</name>
<dbReference type="AlphaFoldDB" id="L5K9W8"/>
<organism evidence="2 3">
    <name type="scientific">Pteropus alecto</name>
    <name type="common">Black flying fox</name>
    <dbReference type="NCBI Taxonomy" id="9402"/>
    <lineage>
        <taxon>Eukaryota</taxon>
        <taxon>Metazoa</taxon>
        <taxon>Chordata</taxon>
        <taxon>Craniata</taxon>
        <taxon>Vertebrata</taxon>
        <taxon>Euteleostomi</taxon>
        <taxon>Mammalia</taxon>
        <taxon>Eutheria</taxon>
        <taxon>Laurasiatheria</taxon>
        <taxon>Chiroptera</taxon>
        <taxon>Yinpterochiroptera</taxon>
        <taxon>Pteropodoidea</taxon>
        <taxon>Pteropodidae</taxon>
        <taxon>Pteropodinae</taxon>
        <taxon>Pteropus</taxon>
    </lineage>
</organism>
<sequence length="149" mass="16312">MAAAAPERTGRDARRNLGGWIAMKQDVVVRHRPPSQVPESGKTLLVQNSGCDAFAQQTDTPVWSSHKKSSPTEQVAIPRQRNDRHAEVYEQDSGKKQITKLTADSESSQPTNASPEPGGGIEDIWPRKKDPGEMPPVEICAQFLISEAL</sequence>
<keyword evidence="3" id="KW-1185">Reference proteome</keyword>
<feature type="compositionally biased region" description="Basic and acidic residues" evidence="1">
    <location>
        <begin position="80"/>
        <end position="95"/>
    </location>
</feature>
<evidence type="ECO:0000313" key="2">
    <source>
        <dbReference type="EMBL" id="ELK07298.1"/>
    </source>
</evidence>
<feature type="compositionally biased region" description="Polar residues" evidence="1">
    <location>
        <begin position="50"/>
        <end position="63"/>
    </location>
</feature>
<reference evidence="3" key="1">
    <citation type="journal article" date="2013" name="Science">
        <title>Comparative analysis of bat genomes provides insight into the evolution of flight and immunity.</title>
        <authorList>
            <person name="Zhang G."/>
            <person name="Cowled C."/>
            <person name="Shi Z."/>
            <person name="Huang Z."/>
            <person name="Bishop-Lilly K.A."/>
            <person name="Fang X."/>
            <person name="Wynne J.W."/>
            <person name="Xiong Z."/>
            <person name="Baker M.L."/>
            <person name="Zhao W."/>
            <person name="Tachedjian M."/>
            <person name="Zhu Y."/>
            <person name="Zhou P."/>
            <person name="Jiang X."/>
            <person name="Ng J."/>
            <person name="Yang L."/>
            <person name="Wu L."/>
            <person name="Xiao J."/>
            <person name="Feng Y."/>
            <person name="Chen Y."/>
            <person name="Sun X."/>
            <person name="Zhang Y."/>
            <person name="Marsh G.A."/>
            <person name="Crameri G."/>
            <person name="Broder C.C."/>
            <person name="Frey K.G."/>
            <person name="Wang L.F."/>
            <person name="Wang J."/>
        </authorList>
    </citation>
    <scope>NUCLEOTIDE SEQUENCE [LARGE SCALE GENOMIC DNA]</scope>
</reference>
<feature type="region of interest" description="Disordered" evidence="1">
    <location>
        <begin position="50"/>
        <end position="135"/>
    </location>
</feature>
<feature type="compositionally biased region" description="Polar residues" evidence="1">
    <location>
        <begin position="99"/>
        <end position="114"/>
    </location>
</feature>
<proteinExistence type="predicted"/>
<accession>L5K9W8</accession>
<dbReference type="EMBL" id="KB030979">
    <property type="protein sequence ID" value="ELK07298.1"/>
    <property type="molecule type" value="Genomic_DNA"/>
</dbReference>
<evidence type="ECO:0000313" key="3">
    <source>
        <dbReference type="Proteomes" id="UP000010552"/>
    </source>
</evidence>
<gene>
    <name evidence="2" type="ORF">PAL_GLEAN10012561</name>
</gene>
<dbReference type="Proteomes" id="UP000010552">
    <property type="component" value="Unassembled WGS sequence"/>
</dbReference>
<dbReference type="InParanoid" id="L5K9W8"/>
<protein>
    <submittedName>
        <fullName evidence="2">Uncharacterized protein</fullName>
    </submittedName>
</protein>
<evidence type="ECO:0000256" key="1">
    <source>
        <dbReference type="SAM" id="MobiDB-lite"/>
    </source>
</evidence>